<feature type="region of interest" description="Disordered" evidence="8">
    <location>
        <begin position="437"/>
        <end position="464"/>
    </location>
</feature>
<evidence type="ECO:0000256" key="5">
    <source>
        <dbReference type="ARBA" id="ARBA00023002"/>
    </source>
</evidence>
<dbReference type="PROSITE" id="PS51257">
    <property type="entry name" value="PROKAR_LIPOPROTEIN"/>
    <property type="match status" value="1"/>
</dbReference>
<evidence type="ECO:0000256" key="4">
    <source>
        <dbReference type="ARBA" id="ARBA00022729"/>
    </source>
</evidence>
<comment type="subcellular location">
    <subcellularLocation>
        <location evidence="1">Cell envelope</location>
    </subcellularLocation>
</comment>
<dbReference type="PANTHER" id="PTHR30600">
    <property type="entry name" value="CYTOCHROME C PEROXIDASE-RELATED"/>
    <property type="match status" value="1"/>
</dbReference>
<proteinExistence type="predicted"/>
<name>A0ABT7XRK3_9NEIS</name>
<evidence type="ECO:0000256" key="7">
    <source>
        <dbReference type="PROSITE-ProRule" id="PRU00433"/>
    </source>
</evidence>
<feature type="region of interest" description="Disordered" evidence="8">
    <location>
        <begin position="129"/>
        <end position="162"/>
    </location>
</feature>
<dbReference type="Proteomes" id="UP001168540">
    <property type="component" value="Unassembled WGS sequence"/>
</dbReference>
<comment type="caution">
    <text evidence="10">The sequence shown here is derived from an EMBL/GenBank/DDBJ whole genome shotgun (WGS) entry which is preliminary data.</text>
</comment>
<evidence type="ECO:0000313" key="10">
    <source>
        <dbReference type="EMBL" id="MDN0076429.1"/>
    </source>
</evidence>
<keyword evidence="10" id="KW-0575">Peroxidase</keyword>
<accession>A0ABT7XRK3</accession>
<keyword evidence="2 7" id="KW-0349">Heme</keyword>
<evidence type="ECO:0000259" key="9">
    <source>
        <dbReference type="PROSITE" id="PS51007"/>
    </source>
</evidence>
<dbReference type="RefSeq" id="WP_289831084.1">
    <property type="nucleotide sequence ID" value="NZ_JAUEDK010000033.1"/>
</dbReference>
<evidence type="ECO:0000256" key="8">
    <source>
        <dbReference type="SAM" id="MobiDB-lite"/>
    </source>
</evidence>
<keyword evidence="4" id="KW-0732">Signal</keyword>
<dbReference type="InterPro" id="IPR036909">
    <property type="entry name" value="Cyt_c-like_dom_sf"/>
</dbReference>
<dbReference type="Gene3D" id="1.10.760.10">
    <property type="entry name" value="Cytochrome c-like domain"/>
    <property type="match status" value="2"/>
</dbReference>
<feature type="domain" description="Cytochrome c" evidence="9">
    <location>
        <begin position="247"/>
        <end position="423"/>
    </location>
</feature>
<evidence type="ECO:0000256" key="1">
    <source>
        <dbReference type="ARBA" id="ARBA00004196"/>
    </source>
</evidence>
<protein>
    <submittedName>
        <fullName evidence="10">Cytochrome c peroxidase</fullName>
    </submittedName>
</protein>
<dbReference type="Pfam" id="PF03150">
    <property type="entry name" value="CCP_MauG"/>
    <property type="match status" value="1"/>
</dbReference>
<dbReference type="InterPro" id="IPR004852">
    <property type="entry name" value="Di-haem_cyt_c_peroxidsae"/>
</dbReference>
<dbReference type="PANTHER" id="PTHR30600:SF10">
    <property type="entry name" value="BLL6722 PROTEIN"/>
    <property type="match status" value="1"/>
</dbReference>
<evidence type="ECO:0000256" key="6">
    <source>
        <dbReference type="ARBA" id="ARBA00023004"/>
    </source>
</evidence>
<dbReference type="EMBL" id="JAUEDK010000033">
    <property type="protein sequence ID" value="MDN0076429.1"/>
    <property type="molecule type" value="Genomic_DNA"/>
</dbReference>
<keyword evidence="11" id="KW-1185">Reference proteome</keyword>
<keyword evidence="3 7" id="KW-0479">Metal-binding</keyword>
<dbReference type="GO" id="GO:0004601">
    <property type="term" value="F:peroxidase activity"/>
    <property type="evidence" value="ECO:0007669"/>
    <property type="project" value="UniProtKB-KW"/>
</dbReference>
<dbReference type="InterPro" id="IPR051395">
    <property type="entry name" value="Cytochrome_c_Peroxidase/MauG"/>
</dbReference>
<keyword evidence="6 7" id="KW-0408">Iron</keyword>
<reference evidence="10" key="1">
    <citation type="submission" date="2023-06" db="EMBL/GenBank/DDBJ databases">
        <authorList>
            <person name="Zhang S."/>
        </authorList>
    </citation>
    <scope>NUCLEOTIDE SEQUENCE</scope>
    <source>
        <strain evidence="10">SG2303</strain>
    </source>
</reference>
<evidence type="ECO:0000256" key="2">
    <source>
        <dbReference type="ARBA" id="ARBA00022617"/>
    </source>
</evidence>
<feature type="domain" description="Cytochrome c" evidence="9">
    <location>
        <begin position="63"/>
        <end position="193"/>
    </location>
</feature>
<dbReference type="InterPro" id="IPR009056">
    <property type="entry name" value="Cyt_c-like_dom"/>
</dbReference>
<dbReference type="SUPFAM" id="SSF46626">
    <property type="entry name" value="Cytochrome c"/>
    <property type="match status" value="2"/>
</dbReference>
<organism evidence="10 11">
    <name type="scientific">Crenobacter oryzisoli</name>
    <dbReference type="NCBI Taxonomy" id="3056844"/>
    <lineage>
        <taxon>Bacteria</taxon>
        <taxon>Pseudomonadati</taxon>
        <taxon>Pseudomonadota</taxon>
        <taxon>Betaproteobacteria</taxon>
        <taxon>Neisseriales</taxon>
        <taxon>Neisseriaceae</taxon>
        <taxon>Crenobacter</taxon>
    </lineage>
</organism>
<gene>
    <name evidence="10" type="ORF">QU481_16290</name>
</gene>
<evidence type="ECO:0000313" key="11">
    <source>
        <dbReference type="Proteomes" id="UP001168540"/>
    </source>
</evidence>
<evidence type="ECO:0000256" key="3">
    <source>
        <dbReference type="ARBA" id="ARBA00022723"/>
    </source>
</evidence>
<sequence length="464" mass="50726">MLSKPPFSTGSLRPVPALLTLSLLLVAGCSDKVAGLQAATQVKDPAYQNAAYAPDGKHPSIAELSALGRQLFFDRSLSGSGQLACASCHSPAHAYGPPNDLDVGLGAIGGQTEGGRAVPSLRYLQNVPPFSEHFHDSDGDDSADAGPTGGRTWDGRASSAHEQARIPLLAPNEMGNRSPADVVAKLKRAPYAAEFRRAFGDDVFANSNRAFAKALMALEVFQETPSEFYPYSSKYDAYLRGQVKLSRREVRGLAVFNDPNKGNCASCHISTVSSEGAFPAFSDFGHIALGVPRNRRLSVNVDPSYNDLGLCGPLRTDLRDRQEYCGLFRTPSLRNVATRHSFFHNGVFHSLREVLEFYAERDTSPQRWYPHGADGKVAKFDDLPARYQQNVNREAPFGRPSGDKPAFNARDIDDMLAFLKTLNDGYQLPAKPRPRLAKRWVTAPADTPRTCSRSCEQRQQNGRP</sequence>
<keyword evidence="5" id="KW-0560">Oxidoreductase</keyword>
<feature type="compositionally biased region" description="Polar residues" evidence="8">
    <location>
        <begin position="449"/>
        <end position="464"/>
    </location>
</feature>
<dbReference type="PROSITE" id="PS51007">
    <property type="entry name" value="CYTC"/>
    <property type="match status" value="2"/>
</dbReference>